<protein>
    <submittedName>
        <fullName evidence="2">Uncharacterized protein</fullName>
    </submittedName>
</protein>
<reference evidence="2 3" key="1">
    <citation type="submission" date="2017-07" db="EMBL/GenBank/DDBJ databases">
        <title>Amycolatopsis alba DSM 44262 Genome sequencing and assembly.</title>
        <authorList>
            <person name="Kaur N."/>
            <person name="Mayilraj S."/>
        </authorList>
    </citation>
    <scope>NUCLEOTIDE SEQUENCE [LARGE SCALE GENOMIC DNA]</scope>
    <source>
        <strain evidence="2 3">DSM 44262</strain>
    </source>
</reference>
<dbReference type="Proteomes" id="UP000215563">
    <property type="component" value="Unassembled WGS sequence"/>
</dbReference>
<sequence>MIPATPRWRGEQVSHWGGPCPRPLNCCKGLHTPVQRANNQKHWGSLPAPCEQRPHPARVDDAFRNGTLASPQDRWLAAELSRISPAAAVAVKERDRFTTRVVEDALAGGITQFLDLGCGLADSSAAYSALAGTRSAGGTLSLVLVDNDAEVLDRNRAWLDRSPRRDHLSAHAVRGNCFAVATMLNDLGNAGILDLDRPVCDLLTDRPDPAAPASPRRHVPHPPLVLCTVESDPSCLRSSRPANRPLPPRDRRRRAVNSAPRCAASCGVRAARNQESRRLSAGPWEDPAA</sequence>
<organism evidence="2 3">
    <name type="scientific">Amycolatopsis alba DSM 44262</name>
    <dbReference type="NCBI Taxonomy" id="1125972"/>
    <lineage>
        <taxon>Bacteria</taxon>
        <taxon>Bacillati</taxon>
        <taxon>Actinomycetota</taxon>
        <taxon>Actinomycetes</taxon>
        <taxon>Pseudonocardiales</taxon>
        <taxon>Pseudonocardiaceae</taxon>
        <taxon>Amycolatopsis</taxon>
    </lineage>
</organism>
<dbReference type="Gene3D" id="3.40.50.150">
    <property type="entry name" value="Vaccinia Virus protein VP39"/>
    <property type="match status" value="1"/>
</dbReference>
<evidence type="ECO:0000256" key="1">
    <source>
        <dbReference type="SAM" id="MobiDB-lite"/>
    </source>
</evidence>
<evidence type="ECO:0000313" key="2">
    <source>
        <dbReference type="EMBL" id="OXM43143.1"/>
    </source>
</evidence>
<evidence type="ECO:0000313" key="3">
    <source>
        <dbReference type="Proteomes" id="UP000215563"/>
    </source>
</evidence>
<comment type="caution">
    <text evidence="2">The sequence shown here is derived from an EMBL/GenBank/DDBJ whole genome shotgun (WGS) entry which is preliminary data.</text>
</comment>
<accession>A0A229R904</accession>
<dbReference type="AlphaFoldDB" id="A0A229R904"/>
<dbReference type="InterPro" id="IPR029063">
    <property type="entry name" value="SAM-dependent_MTases_sf"/>
</dbReference>
<dbReference type="InterPro" id="IPR006764">
    <property type="entry name" value="SAM_dep_MeTrfase_SAV2177_type"/>
</dbReference>
<dbReference type="EMBL" id="NMQU01000158">
    <property type="protein sequence ID" value="OXM43143.1"/>
    <property type="molecule type" value="Genomic_DNA"/>
</dbReference>
<keyword evidence="3" id="KW-1185">Reference proteome</keyword>
<feature type="region of interest" description="Disordered" evidence="1">
    <location>
        <begin position="233"/>
        <end position="289"/>
    </location>
</feature>
<dbReference type="SUPFAM" id="SSF53335">
    <property type="entry name" value="S-adenosyl-L-methionine-dependent methyltransferases"/>
    <property type="match status" value="1"/>
</dbReference>
<dbReference type="OrthoDB" id="3594278at2"/>
<name>A0A229R904_AMYAL</name>
<gene>
    <name evidence="2" type="ORF">CFP75_39780</name>
</gene>
<dbReference type="Pfam" id="PF04672">
    <property type="entry name" value="Methyltransf_19"/>
    <property type="match status" value="1"/>
</dbReference>
<proteinExistence type="predicted"/>